<keyword evidence="1" id="KW-0732">Signal</keyword>
<dbReference type="InterPro" id="IPR019538">
    <property type="entry name" value="PSMD5"/>
</dbReference>
<dbReference type="Pfam" id="PF10508">
    <property type="entry name" value="Proteasom_PSMB"/>
    <property type="match status" value="2"/>
</dbReference>
<dbReference type="AlphaFoldDB" id="A0AA88AJU5"/>
<dbReference type="SUPFAM" id="SSF48371">
    <property type="entry name" value="ARM repeat"/>
    <property type="match status" value="1"/>
</dbReference>
<keyword evidence="3" id="KW-1185">Reference proteome</keyword>
<sequence length="455" mass="50138">MKLCLYFMCLTCSALQTKADVPGLERGLVACLERVFQTKYGAYLIPHYMSFVQVGLKADSQIVRCLACKTVTCLLEHLKEDVVSAVQLIRNYDVCPLLLDCLINGNEQVATASMDAIKKLAGFPQGMEIIFPTNSEDDTHLGKLAAQCSSLGRVRVLALIVKLFSVSSHVASVIHRLNLLRLFEAELNNTDDILVTLSVLELLYEWASLVWGAWRPVRVFALVAAYTKTVISAIDRILDSSETQDMDECESALEALGQIGSSTQGAQLLLSSSPPSARHIIDAAFDRQGRGKQLAALHALGNIFGETLAENNMILDNHSEENLRRLIYETASKTPKLAPSGLIMSVLQQDSEIRLAGYRMITGLMARPWFLMEICSKQEIINIVTDPNTETTKIGMEARYNCCKAIHKALMSSSKVISDPSLAAIAEKVHEAVRMGPYLARKLEAQPAVMTAERF</sequence>
<dbReference type="GO" id="GO:0043248">
    <property type="term" value="P:proteasome assembly"/>
    <property type="evidence" value="ECO:0007669"/>
    <property type="project" value="InterPro"/>
</dbReference>
<protein>
    <recommendedName>
        <fullName evidence="4">ARM repeat superfamily protein</fullName>
    </recommendedName>
</protein>
<dbReference type="InterPro" id="IPR011989">
    <property type="entry name" value="ARM-like"/>
</dbReference>
<dbReference type="EMBL" id="BTGU01000051">
    <property type="protein sequence ID" value="GMN54437.1"/>
    <property type="molecule type" value="Genomic_DNA"/>
</dbReference>
<evidence type="ECO:0000313" key="3">
    <source>
        <dbReference type="Proteomes" id="UP001187192"/>
    </source>
</evidence>
<evidence type="ECO:0000256" key="1">
    <source>
        <dbReference type="SAM" id="SignalP"/>
    </source>
</evidence>
<dbReference type="Gene3D" id="1.25.10.10">
    <property type="entry name" value="Leucine-rich Repeat Variant"/>
    <property type="match status" value="1"/>
</dbReference>
<evidence type="ECO:0008006" key="4">
    <source>
        <dbReference type="Google" id="ProtNLM"/>
    </source>
</evidence>
<feature type="signal peptide" evidence="1">
    <location>
        <begin position="1"/>
        <end position="19"/>
    </location>
</feature>
<name>A0AA88AJU5_FICCA</name>
<evidence type="ECO:0000313" key="2">
    <source>
        <dbReference type="EMBL" id="GMN54437.1"/>
    </source>
</evidence>
<accession>A0AA88AJU5</accession>
<dbReference type="GO" id="GO:0005829">
    <property type="term" value="C:cytosol"/>
    <property type="evidence" value="ECO:0007669"/>
    <property type="project" value="TreeGrafter"/>
</dbReference>
<dbReference type="PANTHER" id="PTHR13554:SF10">
    <property type="entry name" value="26S PROTEASOME NON-ATPASE REGULATORY SUBUNIT 5"/>
    <property type="match status" value="1"/>
</dbReference>
<dbReference type="Proteomes" id="UP001187192">
    <property type="component" value="Unassembled WGS sequence"/>
</dbReference>
<proteinExistence type="predicted"/>
<feature type="chain" id="PRO_5041685874" description="ARM repeat superfamily protein" evidence="1">
    <location>
        <begin position="20"/>
        <end position="455"/>
    </location>
</feature>
<dbReference type="PANTHER" id="PTHR13554">
    <property type="entry name" value="26S PROTEASOME NON-ATPASE REGULATORY SUBUNIT 5-RELATED"/>
    <property type="match status" value="1"/>
</dbReference>
<organism evidence="2 3">
    <name type="scientific">Ficus carica</name>
    <name type="common">Common fig</name>
    <dbReference type="NCBI Taxonomy" id="3494"/>
    <lineage>
        <taxon>Eukaryota</taxon>
        <taxon>Viridiplantae</taxon>
        <taxon>Streptophyta</taxon>
        <taxon>Embryophyta</taxon>
        <taxon>Tracheophyta</taxon>
        <taxon>Spermatophyta</taxon>
        <taxon>Magnoliopsida</taxon>
        <taxon>eudicotyledons</taxon>
        <taxon>Gunneridae</taxon>
        <taxon>Pentapetalae</taxon>
        <taxon>rosids</taxon>
        <taxon>fabids</taxon>
        <taxon>Rosales</taxon>
        <taxon>Moraceae</taxon>
        <taxon>Ficeae</taxon>
        <taxon>Ficus</taxon>
    </lineage>
</organism>
<dbReference type="InterPro" id="IPR016024">
    <property type="entry name" value="ARM-type_fold"/>
</dbReference>
<gene>
    <name evidence="2" type="ORF">TIFTF001_023566</name>
</gene>
<reference evidence="2" key="1">
    <citation type="submission" date="2023-07" db="EMBL/GenBank/DDBJ databases">
        <title>draft genome sequence of fig (Ficus carica).</title>
        <authorList>
            <person name="Takahashi T."/>
            <person name="Nishimura K."/>
        </authorList>
    </citation>
    <scope>NUCLEOTIDE SEQUENCE</scope>
</reference>
<comment type="caution">
    <text evidence="2">The sequence shown here is derived from an EMBL/GenBank/DDBJ whole genome shotgun (WGS) entry which is preliminary data.</text>
</comment>